<evidence type="ECO:0000313" key="2">
    <source>
        <dbReference type="Proteomes" id="UP000274545"/>
    </source>
</evidence>
<sequence length="67" mass="8121">MLNIIKKEVKENRFKDNNQIVIIVDEAHLAIDKDNPIALNFMYQKWQNEFENIMGHWSWQHKTLLIL</sequence>
<accession>A0A3S0ZWF8</accession>
<dbReference type="Gene3D" id="6.10.140.2170">
    <property type="match status" value="1"/>
</dbReference>
<name>A0A3S0ZWF8_9MOLU</name>
<dbReference type="AlphaFoldDB" id="A0A3S0ZWF8"/>
<dbReference type="EMBL" id="RAHC01000004">
    <property type="protein sequence ID" value="RUP76987.1"/>
    <property type="molecule type" value="Genomic_DNA"/>
</dbReference>
<organism evidence="1 2">
    <name type="scientific">Spiroplasma poulsonii</name>
    <dbReference type="NCBI Taxonomy" id="2138"/>
    <lineage>
        <taxon>Bacteria</taxon>
        <taxon>Bacillati</taxon>
        <taxon>Mycoplasmatota</taxon>
        <taxon>Mollicutes</taxon>
        <taxon>Entomoplasmatales</taxon>
        <taxon>Spiroplasmataceae</taxon>
        <taxon>Spiroplasma</taxon>
    </lineage>
</organism>
<proteinExistence type="predicted"/>
<comment type="caution">
    <text evidence="1">The sequence shown here is derived from an EMBL/GenBank/DDBJ whole genome shotgun (WGS) entry which is preliminary data.</text>
</comment>
<reference evidence="1 2" key="1">
    <citation type="journal article" date="2019" name="Genome Biol. Evol.">
        <title>Toxin and genome evolution in a Drosophila defensive symbiosis.</title>
        <authorList>
            <person name="Ballinger M.J."/>
            <person name="Gawryluk R.M."/>
            <person name="Perlman S.J."/>
        </authorList>
    </citation>
    <scope>NUCLEOTIDE SEQUENCE [LARGE SCALE GENOMIC DNA]</scope>
    <source>
        <strain evidence="2">sNeo</strain>
    </source>
</reference>
<evidence type="ECO:0000313" key="1">
    <source>
        <dbReference type="EMBL" id="RUP76987.1"/>
    </source>
</evidence>
<gene>
    <name evidence="1" type="ORF">D6D54_04540</name>
</gene>
<protein>
    <submittedName>
        <fullName evidence="1">Uncharacterized protein</fullName>
    </submittedName>
</protein>
<dbReference type="RefSeq" id="WP_127092893.1">
    <property type="nucleotide sequence ID" value="NZ_RAHC01000004.1"/>
</dbReference>
<dbReference type="Proteomes" id="UP000274545">
    <property type="component" value="Unassembled WGS sequence"/>
</dbReference>